<sequence length="64" mass="7552">MEQWLQLIGDTGFPIVVTMYLMHRIEGKLDVLIQTIQMLPVRMQEENRESGDRLSRIHLSEKVQ</sequence>
<dbReference type="RefSeq" id="WP_211557561.1">
    <property type="nucleotide sequence ID" value="NZ_JAGVRK010000001.1"/>
</dbReference>
<name>A0ABS5LDE3_9BACI</name>
<keyword evidence="3" id="KW-1185">Reference proteome</keyword>
<organism evidence="2 3">
    <name type="scientific">Metabacillus flavus</name>
    <dbReference type="NCBI Taxonomy" id="2823519"/>
    <lineage>
        <taxon>Bacteria</taxon>
        <taxon>Bacillati</taxon>
        <taxon>Bacillota</taxon>
        <taxon>Bacilli</taxon>
        <taxon>Bacillales</taxon>
        <taxon>Bacillaceae</taxon>
        <taxon>Metabacillus</taxon>
    </lineage>
</organism>
<evidence type="ECO:0000313" key="2">
    <source>
        <dbReference type="EMBL" id="MBS2968609.1"/>
    </source>
</evidence>
<dbReference type="InterPro" id="IPR024419">
    <property type="entry name" value="YvrJ"/>
</dbReference>
<proteinExistence type="predicted"/>
<dbReference type="Pfam" id="PF12841">
    <property type="entry name" value="YvrJ"/>
    <property type="match status" value="1"/>
</dbReference>
<evidence type="ECO:0000256" key="1">
    <source>
        <dbReference type="SAM" id="MobiDB-lite"/>
    </source>
</evidence>
<dbReference type="EMBL" id="JAGVRK010000001">
    <property type="protein sequence ID" value="MBS2968609.1"/>
    <property type="molecule type" value="Genomic_DNA"/>
</dbReference>
<protein>
    <submittedName>
        <fullName evidence="2">YvrJ family protein</fullName>
    </submittedName>
</protein>
<reference evidence="2 3" key="1">
    <citation type="submission" date="2021-04" db="EMBL/GenBank/DDBJ databases">
        <title>Metabacillus sp. strain KIGAM252 whole genome sequence.</title>
        <authorList>
            <person name="Seo M.-J."/>
            <person name="Cho E.-S."/>
            <person name="Hwang C.Y."/>
            <person name="Yoon D.J."/>
        </authorList>
    </citation>
    <scope>NUCLEOTIDE SEQUENCE [LARGE SCALE GENOMIC DNA]</scope>
    <source>
        <strain evidence="2 3">KIGAM252</strain>
    </source>
</reference>
<comment type="caution">
    <text evidence="2">The sequence shown here is derived from an EMBL/GenBank/DDBJ whole genome shotgun (WGS) entry which is preliminary data.</text>
</comment>
<evidence type="ECO:0000313" key="3">
    <source>
        <dbReference type="Proteomes" id="UP000682403"/>
    </source>
</evidence>
<dbReference type="Proteomes" id="UP000682403">
    <property type="component" value="Unassembled WGS sequence"/>
</dbReference>
<accession>A0ABS5LDE3</accession>
<feature type="region of interest" description="Disordered" evidence="1">
    <location>
        <begin position="45"/>
        <end position="64"/>
    </location>
</feature>
<gene>
    <name evidence="2" type="ORF">J9317_07545</name>
</gene>